<dbReference type="PANTHER" id="PTHR44688:SF16">
    <property type="entry name" value="DNA-BINDING TRANSCRIPTIONAL ACTIVATOR DEVR_DOSR"/>
    <property type="match status" value="1"/>
</dbReference>
<evidence type="ECO:0000256" key="1">
    <source>
        <dbReference type="ARBA" id="ARBA00023015"/>
    </source>
</evidence>
<dbReference type="AlphaFoldDB" id="A0A5S4FIN7"/>
<dbReference type="PROSITE" id="PS50043">
    <property type="entry name" value="HTH_LUXR_2"/>
    <property type="match status" value="1"/>
</dbReference>
<dbReference type="Proteomes" id="UP000309128">
    <property type="component" value="Unassembled WGS sequence"/>
</dbReference>
<name>A0A5S4FIN7_9ACTN</name>
<dbReference type="Pfam" id="PF00196">
    <property type="entry name" value="GerE"/>
    <property type="match status" value="1"/>
</dbReference>
<dbReference type="PROSITE" id="PS00622">
    <property type="entry name" value="HTH_LUXR_1"/>
    <property type="match status" value="1"/>
</dbReference>
<dbReference type="InterPro" id="IPR000792">
    <property type="entry name" value="Tscrpt_reg_LuxR_C"/>
</dbReference>
<dbReference type="SMART" id="SM00421">
    <property type="entry name" value="HTH_LUXR"/>
    <property type="match status" value="1"/>
</dbReference>
<comment type="caution">
    <text evidence="5">The sequence shown here is derived from an EMBL/GenBank/DDBJ whole genome shotgun (WGS) entry which is preliminary data.</text>
</comment>
<keyword evidence="3" id="KW-0804">Transcription</keyword>
<gene>
    <name evidence="5" type="ORF">ETD86_18830</name>
</gene>
<dbReference type="InterPro" id="IPR036388">
    <property type="entry name" value="WH-like_DNA-bd_sf"/>
</dbReference>
<evidence type="ECO:0000313" key="5">
    <source>
        <dbReference type="EMBL" id="TMR20266.1"/>
    </source>
</evidence>
<reference evidence="5 6" key="1">
    <citation type="submission" date="2019-05" db="EMBL/GenBank/DDBJ databases">
        <title>Draft genome sequence of Nonomuraea turkmeniaca DSM 43926.</title>
        <authorList>
            <person name="Saricaoglu S."/>
            <person name="Isik K."/>
        </authorList>
    </citation>
    <scope>NUCLEOTIDE SEQUENCE [LARGE SCALE GENOMIC DNA]</scope>
    <source>
        <strain evidence="5 6">DSM 43926</strain>
    </source>
</reference>
<dbReference type="PANTHER" id="PTHR44688">
    <property type="entry name" value="DNA-BINDING TRANSCRIPTIONAL ACTIVATOR DEVR_DOSR"/>
    <property type="match status" value="1"/>
</dbReference>
<evidence type="ECO:0000313" key="6">
    <source>
        <dbReference type="Proteomes" id="UP000309128"/>
    </source>
</evidence>
<dbReference type="InterPro" id="IPR016032">
    <property type="entry name" value="Sig_transdc_resp-reg_C-effctor"/>
</dbReference>
<evidence type="ECO:0000256" key="3">
    <source>
        <dbReference type="ARBA" id="ARBA00023163"/>
    </source>
</evidence>
<dbReference type="GO" id="GO:0006355">
    <property type="term" value="P:regulation of DNA-templated transcription"/>
    <property type="evidence" value="ECO:0007669"/>
    <property type="project" value="InterPro"/>
</dbReference>
<dbReference type="Gene3D" id="1.10.10.10">
    <property type="entry name" value="Winged helix-like DNA-binding domain superfamily/Winged helix DNA-binding domain"/>
    <property type="match status" value="1"/>
</dbReference>
<dbReference type="SUPFAM" id="SSF46894">
    <property type="entry name" value="C-terminal effector domain of the bipartite response regulators"/>
    <property type="match status" value="1"/>
</dbReference>
<evidence type="ECO:0000259" key="4">
    <source>
        <dbReference type="PROSITE" id="PS50043"/>
    </source>
</evidence>
<dbReference type="PRINTS" id="PR00038">
    <property type="entry name" value="HTHLUXR"/>
</dbReference>
<organism evidence="5 6">
    <name type="scientific">Nonomuraea turkmeniaca</name>
    <dbReference type="NCBI Taxonomy" id="103838"/>
    <lineage>
        <taxon>Bacteria</taxon>
        <taxon>Bacillati</taxon>
        <taxon>Actinomycetota</taxon>
        <taxon>Actinomycetes</taxon>
        <taxon>Streptosporangiales</taxon>
        <taxon>Streptosporangiaceae</taxon>
        <taxon>Nonomuraea</taxon>
    </lineage>
</organism>
<dbReference type="EMBL" id="VCKY01000058">
    <property type="protein sequence ID" value="TMR20266.1"/>
    <property type="molecule type" value="Genomic_DNA"/>
</dbReference>
<keyword evidence="2" id="KW-0238">DNA-binding</keyword>
<keyword evidence="6" id="KW-1185">Reference proteome</keyword>
<dbReference type="CDD" id="cd06170">
    <property type="entry name" value="LuxR_C_like"/>
    <property type="match status" value="1"/>
</dbReference>
<keyword evidence="1" id="KW-0805">Transcription regulation</keyword>
<dbReference type="RefSeq" id="WP_138667492.1">
    <property type="nucleotide sequence ID" value="NZ_VCKY01000058.1"/>
</dbReference>
<protein>
    <submittedName>
        <fullName evidence="5">Helix-turn-helix transcriptional regulator</fullName>
    </submittedName>
</protein>
<proteinExistence type="predicted"/>
<sequence length="47" mass="5356">MRSRSGLTSREIADRLYLSIRTVDNHLRSAYIKLGATGRTELPDHLD</sequence>
<dbReference type="GO" id="GO:0003677">
    <property type="term" value="F:DNA binding"/>
    <property type="evidence" value="ECO:0007669"/>
    <property type="project" value="UniProtKB-KW"/>
</dbReference>
<accession>A0A5S4FIN7</accession>
<feature type="domain" description="HTH luxR-type" evidence="4">
    <location>
        <begin position="1"/>
        <end position="47"/>
    </location>
</feature>
<dbReference type="OrthoDB" id="3178131at2"/>
<evidence type="ECO:0000256" key="2">
    <source>
        <dbReference type="ARBA" id="ARBA00023125"/>
    </source>
</evidence>